<sequence>MFGGSATKVIVMWWSETAGRDTQVKRCTLKGRSKAGLRMEDKPPSSDPTVPGQRRSRWSASGHGVNPR</sequence>
<gene>
    <name evidence="2" type="ORF">Pcinc_008766</name>
</gene>
<dbReference type="EMBL" id="JAWQEG010000649">
    <property type="protein sequence ID" value="KAK3887115.1"/>
    <property type="molecule type" value="Genomic_DNA"/>
</dbReference>
<name>A0AAE1G6Q7_PETCI</name>
<proteinExistence type="predicted"/>
<evidence type="ECO:0000313" key="3">
    <source>
        <dbReference type="Proteomes" id="UP001286313"/>
    </source>
</evidence>
<protein>
    <submittedName>
        <fullName evidence="2">Uncharacterized protein</fullName>
    </submittedName>
</protein>
<dbReference type="Proteomes" id="UP001286313">
    <property type="component" value="Unassembled WGS sequence"/>
</dbReference>
<reference evidence="2" key="1">
    <citation type="submission" date="2023-10" db="EMBL/GenBank/DDBJ databases">
        <title>Genome assemblies of two species of porcelain crab, Petrolisthes cinctipes and Petrolisthes manimaculis (Anomura: Porcellanidae).</title>
        <authorList>
            <person name="Angst P."/>
        </authorList>
    </citation>
    <scope>NUCLEOTIDE SEQUENCE</scope>
    <source>
        <strain evidence="2">PB745_01</strain>
        <tissue evidence="2">Gill</tissue>
    </source>
</reference>
<feature type="region of interest" description="Disordered" evidence="1">
    <location>
        <begin position="30"/>
        <end position="68"/>
    </location>
</feature>
<evidence type="ECO:0000256" key="1">
    <source>
        <dbReference type="SAM" id="MobiDB-lite"/>
    </source>
</evidence>
<dbReference type="AlphaFoldDB" id="A0AAE1G6Q7"/>
<accession>A0AAE1G6Q7</accession>
<keyword evidence="3" id="KW-1185">Reference proteome</keyword>
<evidence type="ECO:0000313" key="2">
    <source>
        <dbReference type="EMBL" id="KAK3887115.1"/>
    </source>
</evidence>
<comment type="caution">
    <text evidence="2">The sequence shown here is derived from an EMBL/GenBank/DDBJ whole genome shotgun (WGS) entry which is preliminary data.</text>
</comment>
<organism evidence="2 3">
    <name type="scientific">Petrolisthes cinctipes</name>
    <name type="common">Flat porcelain crab</name>
    <dbReference type="NCBI Taxonomy" id="88211"/>
    <lineage>
        <taxon>Eukaryota</taxon>
        <taxon>Metazoa</taxon>
        <taxon>Ecdysozoa</taxon>
        <taxon>Arthropoda</taxon>
        <taxon>Crustacea</taxon>
        <taxon>Multicrustacea</taxon>
        <taxon>Malacostraca</taxon>
        <taxon>Eumalacostraca</taxon>
        <taxon>Eucarida</taxon>
        <taxon>Decapoda</taxon>
        <taxon>Pleocyemata</taxon>
        <taxon>Anomura</taxon>
        <taxon>Galatheoidea</taxon>
        <taxon>Porcellanidae</taxon>
        <taxon>Petrolisthes</taxon>
    </lineage>
</organism>